<gene>
    <name evidence="2" type="ORF">Tci_840302</name>
</gene>
<comment type="caution">
    <text evidence="2">The sequence shown here is derived from an EMBL/GenBank/DDBJ whole genome shotgun (WGS) entry which is preliminary data.</text>
</comment>
<feature type="non-terminal residue" evidence="2">
    <location>
        <position position="126"/>
    </location>
</feature>
<proteinExistence type="predicted"/>
<protein>
    <submittedName>
        <fullName evidence="2">Uncharacterized protein</fullName>
    </submittedName>
</protein>
<evidence type="ECO:0000256" key="1">
    <source>
        <dbReference type="SAM" id="MobiDB-lite"/>
    </source>
</evidence>
<organism evidence="2">
    <name type="scientific">Tanacetum cinerariifolium</name>
    <name type="common">Dalmatian daisy</name>
    <name type="synonym">Chrysanthemum cinerariifolium</name>
    <dbReference type="NCBI Taxonomy" id="118510"/>
    <lineage>
        <taxon>Eukaryota</taxon>
        <taxon>Viridiplantae</taxon>
        <taxon>Streptophyta</taxon>
        <taxon>Embryophyta</taxon>
        <taxon>Tracheophyta</taxon>
        <taxon>Spermatophyta</taxon>
        <taxon>Magnoliopsida</taxon>
        <taxon>eudicotyledons</taxon>
        <taxon>Gunneridae</taxon>
        <taxon>Pentapetalae</taxon>
        <taxon>asterids</taxon>
        <taxon>campanulids</taxon>
        <taxon>Asterales</taxon>
        <taxon>Asteraceae</taxon>
        <taxon>Asteroideae</taxon>
        <taxon>Anthemideae</taxon>
        <taxon>Anthemidinae</taxon>
        <taxon>Tanacetum</taxon>
    </lineage>
</organism>
<feature type="compositionally biased region" description="Polar residues" evidence="1">
    <location>
        <begin position="112"/>
        <end position="126"/>
    </location>
</feature>
<name>A0A699QLA7_TANCI</name>
<accession>A0A699QLA7</accession>
<sequence>MIDGLERRVKKVEKKHMSRTHKLKRLYKVGLTARVISSSDNEALDKEDTSKQGRIDEIDVEKTLPYVPVSAAEIIVTIAPTIIAESTKINVEVTQAPKRKGVMIQEPKETATTKTASSQQPQVQDK</sequence>
<reference evidence="2" key="1">
    <citation type="journal article" date="2019" name="Sci. Rep.">
        <title>Draft genome of Tanacetum cinerariifolium, the natural source of mosquito coil.</title>
        <authorList>
            <person name="Yamashiro T."/>
            <person name="Shiraishi A."/>
            <person name="Satake H."/>
            <person name="Nakayama K."/>
        </authorList>
    </citation>
    <scope>NUCLEOTIDE SEQUENCE</scope>
</reference>
<evidence type="ECO:0000313" key="2">
    <source>
        <dbReference type="EMBL" id="GFC68332.1"/>
    </source>
</evidence>
<feature type="region of interest" description="Disordered" evidence="1">
    <location>
        <begin position="100"/>
        <end position="126"/>
    </location>
</feature>
<dbReference type="AlphaFoldDB" id="A0A699QLA7"/>
<dbReference type="EMBL" id="BKCJ011019647">
    <property type="protein sequence ID" value="GFC68332.1"/>
    <property type="molecule type" value="Genomic_DNA"/>
</dbReference>